<reference evidence="1 2" key="1">
    <citation type="journal article" date="2016" name="Nat. Commun.">
        <title>Thousands of microbial genomes shed light on interconnected biogeochemical processes in an aquifer system.</title>
        <authorList>
            <person name="Anantharaman K."/>
            <person name="Brown C.T."/>
            <person name="Hug L.A."/>
            <person name="Sharon I."/>
            <person name="Castelle C.J."/>
            <person name="Probst A.J."/>
            <person name="Thomas B.C."/>
            <person name="Singh A."/>
            <person name="Wilkins M.J."/>
            <person name="Karaoz U."/>
            <person name="Brodie E.L."/>
            <person name="Williams K.H."/>
            <person name="Hubbard S.S."/>
            <person name="Banfield J.F."/>
        </authorList>
    </citation>
    <scope>NUCLEOTIDE SEQUENCE [LARGE SCALE GENOMIC DNA]</scope>
</reference>
<protein>
    <recommendedName>
        <fullName evidence="3">Asn/Gln amidotransferase domain-containing protein</fullName>
    </recommendedName>
</protein>
<dbReference type="AlphaFoldDB" id="A0A1F7UNJ1"/>
<evidence type="ECO:0000313" key="2">
    <source>
        <dbReference type="Proteomes" id="UP000176604"/>
    </source>
</evidence>
<gene>
    <name evidence="1" type="ORF">A3J43_01575</name>
</gene>
<dbReference type="STRING" id="1802397.A3J43_01575"/>
<sequence>MSDTIDKLKAIVQKADFTDEQKEGYLQSLDGLSKVKVPEINEALAQLLPEAEKNPAKIREFMWGMAKVMLAYVKGGEAGVKQLLEQQIAAAKSQ</sequence>
<dbReference type="Proteomes" id="UP000176604">
    <property type="component" value="Unassembled WGS sequence"/>
</dbReference>
<name>A0A1F7UNJ1_9BACT</name>
<accession>A0A1F7UNJ1</accession>
<evidence type="ECO:0008006" key="3">
    <source>
        <dbReference type="Google" id="ProtNLM"/>
    </source>
</evidence>
<proteinExistence type="predicted"/>
<organism evidence="1 2">
    <name type="scientific">Candidatus Uhrbacteria bacterium RIFCSPHIGHO2_12_FULL_54_23</name>
    <dbReference type="NCBI Taxonomy" id="1802397"/>
    <lineage>
        <taxon>Bacteria</taxon>
        <taxon>Candidatus Uhriibacteriota</taxon>
    </lineage>
</organism>
<dbReference type="EMBL" id="MGEF01000014">
    <property type="protein sequence ID" value="OGL79257.1"/>
    <property type="molecule type" value="Genomic_DNA"/>
</dbReference>
<evidence type="ECO:0000313" key="1">
    <source>
        <dbReference type="EMBL" id="OGL79257.1"/>
    </source>
</evidence>
<comment type="caution">
    <text evidence="1">The sequence shown here is derived from an EMBL/GenBank/DDBJ whole genome shotgun (WGS) entry which is preliminary data.</text>
</comment>